<dbReference type="AlphaFoldDB" id="A0A645I0Q5"/>
<accession>A0A645I0Q5</accession>
<gene>
    <name evidence="1" type="ORF">SDC9_192295</name>
</gene>
<sequence length="91" mass="10580">MIRQKGDFVFDRLRNGVYTKAFPVNFLQNGIALQRVLAKGFQRYSFATNRRQSIEIGRGTPVAFHHEFHQVGIFFSPDVRKYFDEVSLPTV</sequence>
<comment type="caution">
    <text evidence="1">The sequence shown here is derived from an EMBL/GenBank/DDBJ whole genome shotgun (WGS) entry which is preliminary data.</text>
</comment>
<proteinExistence type="predicted"/>
<reference evidence="1" key="1">
    <citation type="submission" date="2019-08" db="EMBL/GenBank/DDBJ databases">
        <authorList>
            <person name="Kucharzyk K."/>
            <person name="Murdoch R.W."/>
            <person name="Higgins S."/>
            <person name="Loffler F."/>
        </authorList>
    </citation>
    <scope>NUCLEOTIDE SEQUENCE</scope>
</reference>
<protein>
    <submittedName>
        <fullName evidence="1">Uncharacterized protein</fullName>
    </submittedName>
</protein>
<evidence type="ECO:0000313" key="1">
    <source>
        <dbReference type="EMBL" id="MPN44730.1"/>
    </source>
</evidence>
<name>A0A645I0Q5_9ZZZZ</name>
<dbReference type="EMBL" id="VSSQ01104069">
    <property type="protein sequence ID" value="MPN44730.1"/>
    <property type="molecule type" value="Genomic_DNA"/>
</dbReference>
<organism evidence="1">
    <name type="scientific">bioreactor metagenome</name>
    <dbReference type="NCBI Taxonomy" id="1076179"/>
    <lineage>
        <taxon>unclassified sequences</taxon>
        <taxon>metagenomes</taxon>
        <taxon>ecological metagenomes</taxon>
    </lineage>
</organism>